<evidence type="ECO:0000256" key="4">
    <source>
        <dbReference type="ARBA" id="ARBA00023163"/>
    </source>
</evidence>
<gene>
    <name evidence="8" type="ORF">SAMN06265353_1225</name>
</gene>
<keyword evidence="5" id="KW-0597">Phosphoprotein</keyword>
<dbReference type="InterPro" id="IPR058031">
    <property type="entry name" value="AAA_lid_NorR"/>
</dbReference>
<dbReference type="InterPro" id="IPR002078">
    <property type="entry name" value="Sigma_54_int"/>
</dbReference>
<dbReference type="GO" id="GO:0003677">
    <property type="term" value="F:DNA binding"/>
    <property type="evidence" value="ECO:0007669"/>
    <property type="project" value="UniProtKB-KW"/>
</dbReference>
<protein>
    <submittedName>
        <fullName evidence="8">DNA-binding transcriptional response regulator, NtrC family, contains REC, AAA-type ATPase, and a Fis-type DNA-binding domains</fullName>
    </submittedName>
</protein>
<dbReference type="InterPro" id="IPR001789">
    <property type="entry name" value="Sig_transdc_resp-reg_receiver"/>
</dbReference>
<dbReference type="Gene3D" id="1.10.10.60">
    <property type="entry name" value="Homeodomain-like"/>
    <property type="match status" value="1"/>
</dbReference>
<keyword evidence="8" id="KW-0238">DNA-binding</keyword>
<evidence type="ECO:0000259" key="7">
    <source>
        <dbReference type="PROSITE" id="PS50110"/>
    </source>
</evidence>
<dbReference type="AlphaFoldDB" id="A0A285NZH4"/>
<organism evidence="8 9">
    <name type="scientific">Hydrogenobacter hydrogenophilus</name>
    <dbReference type="NCBI Taxonomy" id="35835"/>
    <lineage>
        <taxon>Bacteria</taxon>
        <taxon>Pseudomonadati</taxon>
        <taxon>Aquificota</taxon>
        <taxon>Aquificia</taxon>
        <taxon>Aquificales</taxon>
        <taxon>Aquificaceae</taxon>
        <taxon>Hydrogenobacter</taxon>
    </lineage>
</organism>
<dbReference type="PROSITE" id="PS50110">
    <property type="entry name" value="RESPONSE_REGULATORY"/>
    <property type="match status" value="1"/>
</dbReference>
<dbReference type="InterPro" id="IPR011006">
    <property type="entry name" value="CheY-like_superfamily"/>
</dbReference>
<dbReference type="Gene3D" id="3.40.50.300">
    <property type="entry name" value="P-loop containing nucleotide triphosphate hydrolases"/>
    <property type="match status" value="1"/>
</dbReference>
<dbReference type="FunFam" id="3.40.50.300:FF:000006">
    <property type="entry name" value="DNA-binding transcriptional regulator NtrC"/>
    <property type="match status" value="1"/>
</dbReference>
<dbReference type="EMBL" id="OBEN01000006">
    <property type="protein sequence ID" value="SNZ14839.1"/>
    <property type="molecule type" value="Genomic_DNA"/>
</dbReference>
<dbReference type="InterPro" id="IPR027417">
    <property type="entry name" value="P-loop_NTPase"/>
</dbReference>
<dbReference type="PANTHER" id="PTHR32071">
    <property type="entry name" value="TRANSCRIPTIONAL REGULATORY PROTEIN"/>
    <property type="match status" value="1"/>
</dbReference>
<reference evidence="9" key="1">
    <citation type="submission" date="2017-09" db="EMBL/GenBank/DDBJ databases">
        <authorList>
            <person name="Varghese N."/>
            <person name="Submissions S."/>
        </authorList>
    </citation>
    <scope>NUCLEOTIDE SEQUENCE [LARGE SCALE GENOMIC DNA]</scope>
    <source>
        <strain evidence="9">DSM 2913</strain>
    </source>
</reference>
<dbReference type="InterPro" id="IPR025662">
    <property type="entry name" value="Sigma_54_int_dom_ATP-bd_1"/>
</dbReference>
<keyword evidence="3" id="KW-0805">Transcription regulation</keyword>
<dbReference type="PROSITE" id="PS00688">
    <property type="entry name" value="SIGMA54_INTERACT_3"/>
    <property type="match status" value="1"/>
</dbReference>
<dbReference type="SUPFAM" id="SSF46689">
    <property type="entry name" value="Homeodomain-like"/>
    <property type="match status" value="1"/>
</dbReference>
<keyword evidence="9" id="KW-1185">Reference proteome</keyword>
<evidence type="ECO:0000259" key="6">
    <source>
        <dbReference type="PROSITE" id="PS50045"/>
    </source>
</evidence>
<dbReference type="InterPro" id="IPR009057">
    <property type="entry name" value="Homeodomain-like_sf"/>
</dbReference>
<evidence type="ECO:0000256" key="3">
    <source>
        <dbReference type="ARBA" id="ARBA00023015"/>
    </source>
</evidence>
<dbReference type="SUPFAM" id="SSF52540">
    <property type="entry name" value="P-loop containing nucleoside triphosphate hydrolases"/>
    <property type="match status" value="1"/>
</dbReference>
<keyword evidence="2" id="KW-0067">ATP-binding</keyword>
<keyword evidence="4" id="KW-0804">Transcription</keyword>
<dbReference type="GO" id="GO:0005524">
    <property type="term" value="F:ATP binding"/>
    <property type="evidence" value="ECO:0007669"/>
    <property type="project" value="UniProtKB-KW"/>
</dbReference>
<dbReference type="Gene3D" id="1.10.8.60">
    <property type="match status" value="1"/>
</dbReference>
<dbReference type="GO" id="GO:0000160">
    <property type="term" value="P:phosphorelay signal transduction system"/>
    <property type="evidence" value="ECO:0007669"/>
    <property type="project" value="InterPro"/>
</dbReference>
<evidence type="ECO:0000256" key="2">
    <source>
        <dbReference type="ARBA" id="ARBA00022840"/>
    </source>
</evidence>
<dbReference type="InterPro" id="IPR003593">
    <property type="entry name" value="AAA+_ATPase"/>
</dbReference>
<keyword evidence="1" id="KW-0547">Nucleotide-binding</keyword>
<evidence type="ECO:0000256" key="1">
    <source>
        <dbReference type="ARBA" id="ARBA00022741"/>
    </source>
</evidence>
<feature type="domain" description="Response regulatory" evidence="7">
    <location>
        <begin position="1"/>
        <end position="106"/>
    </location>
</feature>
<dbReference type="Pfam" id="PF25601">
    <property type="entry name" value="AAA_lid_14"/>
    <property type="match status" value="1"/>
</dbReference>
<dbReference type="SUPFAM" id="SSF52172">
    <property type="entry name" value="CheY-like"/>
    <property type="match status" value="1"/>
</dbReference>
<feature type="domain" description="Sigma-54 factor interaction" evidence="6">
    <location>
        <begin position="136"/>
        <end position="365"/>
    </location>
</feature>
<dbReference type="Proteomes" id="UP000218627">
    <property type="component" value="Unassembled WGS sequence"/>
</dbReference>
<evidence type="ECO:0000256" key="5">
    <source>
        <dbReference type="PROSITE-ProRule" id="PRU00169"/>
    </source>
</evidence>
<feature type="modified residue" description="4-aspartylphosphate" evidence="5">
    <location>
        <position position="46"/>
    </location>
</feature>
<dbReference type="SMART" id="SM00382">
    <property type="entry name" value="AAA"/>
    <property type="match status" value="1"/>
</dbReference>
<dbReference type="PROSITE" id="PS00675">
    <property type="entry name" value="SIGMA54_INTERACT_1"/>
    <property type="match status" value="1"/>
</dbReference>
<dbReference type="PROSITE" id="PS50045">
    <property type="entry name" value="SIGMA54_INTERACT_4"/>
    <property type="match status" value="1"/>
</dbReference>
<name>A0A285NZH4_9AQUI</name>
<accession>A0A285NZH4</accession>
<dbReference type="CDD" id="cd00009">
    <property type="entry name" value="AAA"/>
    <property type="match status" value="1"/>
</dbReference>
<evidence type="ECO:0000313" key="9">
    <source>
        <dbReference type="Proteomes" id="UP000218627"/>
    </source>
</evidence>
<dbReference type="GO" id="GO:0006355">
    <property type="term" value="P:regulation of DNA-templated transcription"/>
    <property type="evidence" value="ECO:0007669"/>
    <property type="project" value="InterPro"/>
</dbReference>
<dbReference type="Pfam" id="PF00158">
    <property type="entry name" value="Sigma54_activat"/>
    <property type="match status" value="1"/>
</dbReference>
<dbReference type="InterPro" id="IPR025944">
    <property type="entry name" value="Sigma_54_int_dom_CS"/>
</dbReference>
<proteinExistence type="predicted"/>
<evidence type="ECO:0000313" key="8">
    <source>
        <dbReference type="EMBL" id="SNZ14839.1"/>
    </source>
</evidence>
<sequence length="460" mass="51994">MLCNQIVYSINMERLLHTTDPSLRVEGFQKVEELPEELENAFVLVDIDTVGLSSLPDLKDGENIPVALTSKSIPGYTIKLVSLGFYDVLLKPIDEERLRRLLQKLDSSQKVQRIIYLHKREEEVSGELCKELCSIVGNPEGKMKEVLLKVGKAASLDVPVLFFGETGVGKEVFAKALWKTSRRWNGPFVAINCSAVPSELLEAELFGYEKGAFTGAISSKEGLIESAKGGILFLDEVGDLPLHLQPKLLRVLQEKKVRRLGSTKEIHCDFRLISATNKDLKRLVKEGKFREDLYYRISTAEIHIPPLRERKDDIPLLVDCILQNISRETGKRIIGYTEGFLKKVLSYNWPGNVRELENALTRAISSCTGAVLKEEDLDIITQDYENYSLEDTLRREVGRLIREGESNIYYTLMDKLSKTIVQEAFSLLKGNYSRTAKTLGINRLTLKRMLQEDAQCVPKA</sequence>